<evidence type="ECO:0000313" key="2">
    <source>
        <dbReference type="EMBL" id="UUY04047.1"/>
    </source>
</evidence>
<protein>
    <submittedName>
        <fullName evidence="2">Alpha/beta fold hydrolase</fullName>
    </submittedName>
</protein>
<evidence type="ECO:0000313" key="3">
    <source>
        <dbReference type="Proteomes" id="UP001058860"/>
    </source>
</evidence>
<reference evidence="3" key="1">
    <citation type="submission" date="2021-11" db="EMBL/GenBank/DDBJ databases">
        <title>Cultivation dependent microbiological survey of springs from the worlds oldest radium mine currently devoted to the extraction of radon-saturated water.</title>
        <authorList>
            <person name="Kapinusova G."/>
            <person name="Smrhova T."/>
            <person name="Strejcek M."/>
            <person name="Suman J."/>
            <person name="Jani K."/>
            <person name="Pajer P."/>
            <person name="Uhlik O."/>
        </authorList>
    </citation>
    <scope>NUCLEOTIDE SEQUENCE [LARGE SCALE GENOMIC DNA]</scope>
    <source>
        <strain evidence="3">J379</strain>
    </source>
</reference>
<organism evidence="2 3">
    <name type="scientific">Svornostia abyssi</name>
    <dbReference type="NCBI Taxonomy" id="2898438"/>
    <lineage>
        <taxon>Bacteria</taxon>
        <taxon>Bacillati</taxon>
        <taxon>Actinomycetota</taxon>
        <taxon>Thermoleophilia</taxon>
        <taxon>Solirubrobacterales</taxon>
        <taxon>Baekduiaceae</taxon>
        <taxon>Svornostia</taxon>
    </lineage>
</organism>
<dbReference type="Pfam" id="PF01674">
    <property type="entry name" value="Lipase_2"/>
    <property type="match status" value="1"/>
</dbReference>
<gene>
    <name evidence="2" type="ORF">LRS13_00520</name>
</gene>
<dbReference type="EMBL" id="CP088295">
    <property type="protein sequence ID" value="UUY04047.1"/>
    <property type="molecule type" value="Genomic_DNA"/>
</dbReference>
<feature type="signal peptide" evidence="1">
    <location>
        <begin position="1"/>
        <end position="24"/>
    </location>
</feature>
<accession>A0ABY5PHK8</accession>
<feature type="chain" id="PRO_5046014963" evidence="1">
    <location>
        <begin position="25"/>
        <end position="304"/>
    </location>
</feature>
<keyword evidence="3" id="KW-1185">Reference proteome</keyword>
<evidence type="ECO:0000256" key="1">
    <source>
        <dbReference type="SAM" id="SignalP"/>
    </source>
</evidence>
<dbReference type="Proteomes" id="UP001058860">
    <property type="component" value="Chromosome"/>
</dbReference>
<name>A0ABY5PHK8_9ACTN</name>
<sequence length="304" mass="32161">MLRRIAAAVTLTAALTITAGPAAADPLPVKYNFIEAILQGQARPNASPPGTNDFACRPSAEHPNPVVLVHGTAANMALSWRAIGPELKNRGFCVFALNYGRLYPGPSFGLASVERSATQLGAFVDRVLAATGAEEVDIIGHSQGGMMPRQYLRFGGGAAKVGTLIGMSPSNHGSGGEEEEESDVPAWARSFLRALTRAVAPAFADQSAGSPFMQRLNEGGDTVPGVRYVVIQTRYDEIVTPWTSALLVGPNVTNIVVQDGCEQNKIDHAAIVYDRRAVGFALRALDPTDTTPAPCTRPRPWVGG</sequence>
<dbReference type="PANTHER" id="PTHR32015:SF1">
    <property type="entry name" value="LIPASE"/>
    <property type="match status" value="1"/>
</dbReference>
<keyword evidence="2" id="KW-0378">Hydrolase</keyword>
<dbReference type="GO" id="GO:0016787">
    <property type="term" value="F:hydrolase activity"/>
    <property type="evidence" value="ECO:0007669"/>
    <property type="project" value="UniProtKB-KW"/>
</dbReference>
<dbReference type="SUPFAM" id="SSF53474">
    <property type="entry name" value="alpha/beta-Hydrolases"/>
    <property type="match status" value="1"/>
</dbReference>
<dbReference type="RefSeq" id="WP_353864543.1">
    <property type="nucleotide sequence ID" value="NZ_CP088295.1"/>
</dbReference>
<dbReference type="PANTHER" id="PTHR32015">
    <property type="entry name" value="FASTING INDUCED LIPASE"/>
    <property type="match status" value="1"/>
</dbReference>
<dbReference type="InterPro" id="IPR002918">
    <property type="entry name" value="Lipase_EstA/Esterase_EstB"/>
</dbReference>
<dbReference type="Gene3D" id="3.40.50.1820">
    <property type="entry name" value="alpha/beta hydrolase"/>
    <property type="match status" value="1"/>
</dbReference>
<dbReference type="InterPro" id="IPR029058">
    <property type="entry name" value="AB_hydrolase_fold"/>
</dbReference>
<keyword evidence="1" id="KW-0732">Signal</keyword>
<proteinExistence type="predicted"/>